<name>A0A166BGL9_METOA</name>
<proteinExistence type="predicted"/>
<organism evidence="1 2">
    <name type="scientific">Methanobrevibacter oralis</name>
    <dbReference type="NCBI Taxonomy" id="66851"/>
    <lineage>
        <taxon>Archaea</taxon>
        <taxon>Methanobacteriati</taxon>
        <taxon>Methanobacteriota</taxon>
        <taxon>Methanomada group</taxon>
        <taxon>Methanobacteria</taxon>
        <taxon>Methanobacteriales</taxon>
        <taxon>Methanobacteriaceae</taxon>
        <taxon>Methanobrevibacter</taxon>
    </lineage>
</organism>
<comment type="caution">
    <text evidence="1">The sequence shown here is derived from an EMBL/GenBank/DDBJ whole genome shotgun (WGS) entry which is preliminary data.</text>
</comment>
<dbReference type="RefSeq" id="WP_042691810.1">
    <property type="nucleotide sequence ID" value="NZ_CABMAB010000003.1"/>
</dbReference>
<dbReference type="Proteomes" id="UP000077428">
    <property type="component" value="Unassembled WGS sequence"/>
</dbReference>
<keyword evidence="2" id="KW-1185">Reference proteome</keyword>
<sequence length="68" mass="8536">MNYYDDYYTEIVYYEYERPSILMNSNGSIVAKPNKWENICKQYILFKLWKNTLNELREFYKRDFQIMP</sequence>
<evidence type="ECO:0000313" key="1">
    <source>
        <dbReference type="EMBL" id="KZX13319.1"/>
    </source>
</evidence>
<reference evidence="2" key="1">
    <citation type="journal article" date="2016" name="Genome Announc.">
        <title>Draft Genome Sequences of Methanobrevibacter curvatus DSM11111, Methanobrevibacter cuticularis DSM11139, Methanobrevibacter filiformis DSM11501, and Methanobrevibacter oralis DSM7256.</title>
        <authorList>
            <person name="Poehlein A."/>
            <person name="Seedorf H."/>
        </authorList>
    </citation>
    <scope>NUCLEOTIDE SEQUENCE [LARGE SCALE GENOMIC DNA]</scope>
    <source>
        <strain evidence="2">DSM 7256 / JCM 30027 / ZR</strain>
    </source>
</reference>
<dbReference type="AlphaFoldDB" id="A0A166BGL9"/>
<gene>
    <name evidence="1" type="ORF">MBORA_06900</name>
</gene>
<dbReference type="EMBL" id="LWMU01000052">
    <property type="protein sequence ID" value="KZX13319.1"/>
    <property type="molecule type" value="Genomic_DNA"/>
</dbReference>
<protein>
    <submittedName>
        <fullName evidence="1">Uncharacterized protein</fullName>
    </submittedName>
</protein>
<accession>A0A166BGL9</accession>
<evidence type="ECO:0000313" key="2">
    <source>
        <dbReference type="Proteomes" id="UP000077428"/>
    </source>
</evidence>
<dbReference type="PATRIC" id="fig|66851.6.peg.760"/>